<accession>A0A1I7UPM8</accession>
<dbReference type="AlphaFoldDB" id="A0A1I7UPM8"/>
<sequence>MGRQHKKLEKYRKPKVPVKPKEEEDDFEWTASYIFLRWLYLTFVVCYSITTLILIIQFLHILTNLNEETLQKKDF</sequence>
<dbReference type="Proteomes" id="UP000095282">
    <property type="component" value="Unplaced"/>
</dbReference>
<protein>
    <submittedName>
        <fullName evidence="3">SPTSB palmitoyltransferase</fullName>
    </submittedName>
</protein>
<evidence type="ECO:0000313" key="3">
    <source>
        <dbReference type="WBParaSite" id="Csp11.Scaffold630.g18086.t1"/>
    </source>
</evidence>
<keyword evidence="1" id="KW-1133">Transmembrane helix</keyword>
<evidence type="ECO:0000313" key="2">
    <source>
        <dbReference type="Proteomes" id="UP000095282"/>
    </source>
</evidence>
<organism evidence="2 3">
    <name type="scientific">Caenorhabditis tropicalis</name>
    <dbReference type="NCBI Taxonomy" id="1561998"/>
    <lineage>
        <taxon>Eukaryota</taxon>
        <taxon>Metazoa</taxon>
        <taxon>Ecdysozoa</taxon>
        <taxon>Nematoda</taxon>
        <taxon>Chromadorea</taxon>
        <taxon>Rhabditida</taxon>
        <taxon>Rhabditina</taxon>
        <taxon>Rhabditomorpha</taxon>
        <taxon>Rhabditoidea</taxon>
        <taxon>Rhabditidae</taxon>
        <taxon>Peloderinae</taxon>
        <taxon>Caenorhabditis</taxon>
    </lineage>
</organism>
<keyword evidence="1" id="KW-0812">Transmembrane</keyword>
<name>A0A1I7UPM8_9PELO</name>
<keyword evidence="1" id="KW-0472">Membrane</keyword>
<evidence type="ECO:0000256" key="1">
    <source>
        <dbReference type="SAM" id="Phobius"/>
    </source>
</evidence>
<dbReference type="WBParaSite" id="Csp11.Scaffold630.g18086.t1">
    <property type="protein sequence ID" value="Csp11.Scaffold630.g18086.t1"/>
    <property type="gene ID" value="Csp11.Scaffold630.g18086"/>
</dbReference>
<reference evidence="3" key="1">
    <citation type="submission" date="2016-11" db="UniProtKB">
        <authorList>
            <consortium name="WormBaseParasite"/>
        </authorList>
    </citation>
    <scope>IDENTIFICATION</scope>
</reference>
<proteinExistence type="predicted"/>
<keyword evidence="2" id="KW-1185">Reference proteome</keyword>
<feature type="transmembrane region" description="Helical" evidence="1">
    <location>
        <begin position="38"/>
        <end position="62"/>
    </location>
</feature>